<dbReference type="GO" id="GO:0009986">
    <property type="term" value="C:cell surface"/>
    <property type="evidence" value="ECO:0007669"/>
    <property type="project" value="UniProtKB-SubCell"/>
</dbReference>
<name>W4VGT9_9BACI</name>
<comment type="caution">
    <text evidence="4">The sequence shown here is derived from an EMBL/GenBank/DDBJ whole genome shotgun (WGS) entry which is preliminary data.</text>
</comment>
<dbReference type="eggNOG" id="COG2165">
    <property type="taxonomic scope" value="Bacteria"/>
</dbReference>
<sequence>MITKLRKMLKQEKGFTLVELLAVIVILGVILAIAIPAIGNIIGNAEDSASEASEELILDAARLADVQGDFTSGTTNVQALIDGGYLEVEVDDLPDDIAATDTISKDTENGTFSFDE</sequence>
<dbReference type="GO" id="GO:0030420">
    <property type="term" value="P:establishment of competence for transformation"/>
    <property type="evidence" value="ECO:0007669"/>
    <property type="project" value="UniProtKB-KW"/>
</dbReference>
<dbReference type="NCBIfam" id="TIGR02532">
    <property type="entry name" value="IV_pilin_GFxxxE"/>
    <property type="match status" value="1"/>
</dbReference>
<keyword evidence="3" id="KW-1133">Transmembrane helix</keyword>
<evidence type="ECO:0000256" key="1">
    <source>
        <dbReference type="ARBA" id="ARBA00004241"/>
    </source>
</evidence>
<feature type="transmembrane region" description="Helical" evidence="3">
    <location>
        <begin position="20"/>
        <end position="42"/>
    </location>
</feature>
<dbReference type="InterPro" id="IPR045584">
    <property type="entry name" value="Pilin-like"/>
</dbReference>
<keyword evidence="3" id="KW-0472">Membrane</keyword>
<evidence type="ECO:0000256" key="3">
    <source>
        <dbReference type="SAM" id="Phobius"/>
    </source>
</evidence>
<accession>W4VGT9</accession>
<gene>
    <name evidence="4" type="ORF">JCM21714_1633</name>
</gene>
<keyword evidence="3" id="KW-0812">Transmembrane</keyword>
<dbReference type="Proteomes" id="UP000019102">
    <property type="component" value="Unassembled WGS sequence"/>
</dbReference>
<organism evidence="4 5">
    <name type="scientific">Gracilibacillus boraciitolerans JCM 21714</name>
    <dbReference type="NCBI Taxonomy" id="1298598"/>
    <lineage>
        <taxon>Bacteria</taxon>
        <taxon>Bacillati</taxon>
        <taxon>Bacillota</taxon>
        <taxon>Bacilli</taxon>
        <taxon>Bacillales</taxon>
        <taxon>Bacillaceae</taxon>
        <taxon>Gracilibacillus</taxon>
    </lineage>
</organism>
<dbReference type="RefSeq" id="WP_035722660.1">
    <property type="nucleotide sequence ID" value="NZ_BAVS01000006.1"/>
</dbReference>
<dbReference type="SUPFAM" id="SSF54523">
    <property type="entry name" value="Pili subunits"/>
    <property type="match status" value="1"/>
</dbReference>
<dbReference type="EMBL" id="BAVS01000006">
    <property type="protein sequence ID" value="GAE92625.1"/>
    <property type="molecule type" value="Genomic_DNA"/>
</dbReference>
<protein>
    <submittedName>
        <fullName evidence="4">Type IV pilin PilA</fullName>
    </submittedName>
</protein>
<dbReference type="OrthoDB" id="2721912at2"/>
<keyword evidence="2" id="KW-0178">Competence</keyword>
<dbReference type="STRING" id="1298598.JCM21714_1633"/>
<proteinExistence type="predicted"/>
<reference evidence="4 5" key="1">
    <citation type="journal article" date="2014" name="Genome Announc.">
        <title>Draft Genome Sequence of the Boron-Tolerant and Moderately Halotolerant Bacterium Gracilibacillus boraciitolerans JCM 21714T.</title>
        <authorList>
            <person name="Ahmed I."/>
            <person name="Oshima K."/>
            <person name="Suda W."/>
            <person name="Kitamura K."/>
            <person name="Iida T."/>
            <person name="Ohmori Y."/>
            <person name="Fujiwara T."/>
            <person name="Hattori M."/>
            <person name="Ohkuma M."/>
        </authorList>
    </citation>
    <scope>NUCLEOTIDE SEQUENCE [LARGE SCALE GENOMIC DNA]</scope>
    <source>
        <strain evidence="4 5">JCM 21714</strain>
    </source>
</reference>
<evidence type="ECO:0000313" key="5">
    <source>
        <dbReference type="Proteomes" id="UP000019102"/>
    </source>
</evidence>
<keyword evidence="5" id="KW-1185">Reference proteome</keyword>
<dbReference type="AlphaFoldDB" id="W4VGT9"/>
<dbReference type="PROSITE" id="PS00409">
    <property type="entry name" value="PROKAR_NTER_METHYL"/>
    <property type="match status" value="1"/>
</dbReference>
<evidence type="ECO:0000313" key="4">
    <source>
        <dbReference type="EMBL" id="GAE92625.1"/>
    </source>
</evidence>
<dbReference type="Pfam" id="PF07963">
    <property type="entry name" value="N_methyl"/>
    <property type="match status" value="1"/>
</dbReference>
<dbReference type="InterPro" id="IPR012902">
    <property type="entry name" value="N_methyl_site"/>
</dbReference>
<evidence type="ECO:0000256" key="2">
    <source>
        <dbReference type="ARBA" id="ARBA00023287"/>
    </source>
</evidence>
<dbReference type="Gene3D" id="3.30.700.10">
    <property type="entry name" value="Glycoprotein, Type 4 Pilin"/>
    <property type="match status" value="1"/>
</dbReference>
<comment type="subcellular location">
    <subcellularLocation>
        <location evidence="1">Cell surface</location>
    </subcellularLocation>
</comment>